<evidence type="ECO:0000256" key="3">
    <source>
        <dbReference type="ARBA" id="ARBA00004669"/>
    </source>
</evidence>
<keyword evidence="11 13" id="KW-0547">Nucleotide-binding</keyword>
<dbReference type="OrthoDB" id="9449045at2759"/>
<accession>A0A9Q0RR01</accession>
<dbReference type="GO" id="GO:0005829">
    <property type="term" value="C:cytosol"/>
    <property type="evidence" value="ECO:0007669"/>
    <property type="project" value="TreeGrafter"/>
</dbReference>
<dbReference type="Gene3D" id="3.40.50.2020">
    <property type="match status" value="1"/>
</dbReference>
<dbReference type="GO" id="GO:0032264">
    <property type="term" value="P:IMP salvage"/>
    <property type="evidence" value="ECO:0007669"/>
    <property type="project" value="TreeGrafter"/>
</dbReference>
<protein>
    <recommendedName>
        <fullName evidence="5 13">Hypoxanthine phosphoribosyltransferase</fullName>
        <ecNumber evidence="5 13">2.4.2.8</ecNumber>
    </recommendedName>
</protein>
<evidence type="ECO:0000256" key="12">
    <source>
        <dbReference type="ARBA" id="ARBA00022842"/>
    </source>
</evidence>
<dbReference type="SUPFAM" id="SSF53271">
    <property type="entry name" value="PRTase-like"/>
    <property type="match status" value="1"/>
</dbReference>
<evidence type="ECO:0000256" key="8">
    <source>
        <dbReference type="ARBA" id="ARBA00022679"/>
    </source>
</evidence>
<evidence type="ECO:0000256" key="7">
    <source>
        <dbReference type="ARBA" id="ARBA00022676"/>
    </source>
</evidence>
<dbReference type="EC" id="2.4.2.8" evidence="5 13"/>
<organism evidence="15 16">
    <name type="scientific">Blomia tropicalis</name>
    <name type="common">Mite</name>
    <dbReference type="NCBI Taxonomy" id="40697"/>
    <lineage>
        <taxon>Eukaryota</taxon>
        <taxon>Metazoa</taxon>
        <taxon>Ecdysozoa</taxon>
        <taxon>Arthropoda</taxon>
        <taxon>Chelicerata</taxon>
        <taxon>Arachnida</taxon>
        <taxon>Acari</taxon>
        <taxon>Acariformes</taxon>
        <taxon>Sarcoptiformes</taxon>
        <taxon>Astigmata</taxon>
        <taxon>Glycyphagoidea</taxon>
        <taxon>Echimyopodidae</taxon>
        <taxon>Blomia</taxon>
    </lineage>
</organism>
<evidence type="ECO:0000256" key="10">
    <source>
        <dbReference type="ARBA" id="ARBA00022726"/>
    </source>
</evidence>
<evidence type="ECO:0000256" key="4">
    <source>
        <dbReference type="ARBA" id="ARBA00008391"/>
    </source>
</evidence>
<proteinExistence type="inferred from homology"/>
<keyword evidence="6 13" id="KW-0963">Cytoplasm</keyword>
<name>A0A9Q0RR01_BLOTA</name>
<dbReference type="InterPro" id="IPR050408">
    <property type="entry name" value="HGPRT"/>
</dbReference>
<reference evidence="15" key="1">
    <citation type="submission" date="2022-12" db="EMBL/GenBank/DDBJ databases">
        <title>Genome assemblies of Blomia tropicalis.</title>
        <authorList>
            <person name="Cui Y."/>
        </authorList>
    </citation>
    <scope>NUCLEOTIDE SEQUENCE</scope>
    <source>
        <tissue evidence="15">Adult mites</tissue>
    </source>
</reference>
<evidence type="ECO:0000256" key="1">
    <source>
        <dbReference type="ARBA" id="ARBA00001946"/>
    </source>
</evidence>
<dbReference type="Pfam" id="PF00156">
    <property type="entry name" value="Pribosyltran"/>
    <property type="match status" value="1"/>
</dbReference>
<evidence type="ECO:0000256" key="2">
    <source>
        <dbReference type="ARBA" id="ARBA00004496"/>
    </source>
</evidence>
<gene>
    <name evidence="15" type="ORF">RDWZM_003568</name>
</gene>
<evidence type="ECO:0000259" key="14">
    <source>
        <dbReference type="Pfam" id="PF00156"/>
    </source>
</evidence>
<keyword evidence="12 13" id="KW-0460">Magnesium</keyword>
<evidence type="ECO:0000256" key="6">
    <source>
        <dbReference type="ARBA" id="ARBA00022490"/>
    </source>
</evidence>
<evidence type="ECO:0000313" key="16">
    <source>
        <dbReference type="Proteomes" id="UP001142055"/>
    </source>
</evidence>
<keyword evidence="7 13" id="KW-0328">Glycosyltransferase</keyword>
<dbReference type="InterPro" id="IPR000836">
    <property type="entry name" value="PRTase_dom"/>
</dbReference>
<evidence type="ECO:0000256" key="13">
    <source>
        <dbReference type="RuleBase" id="RU364099"/>
    </source>
</evidence>
<comment type="cofactor">
    <cofactor evidence="1 13">
        <name>Mg(2+)</name>
        <dbReference type="ChEBI" id="CHEBI:18420"/>
    </cofactor>
</comment>
<dbReference type="EMBL" id="JAPWDV010000001">
    <property type="protein sequence ID" value="KAJ6225023.1"/>
    <property type="molecule type" value="Genomic_DNA"/>
</dbReference>
<dbReference type="PANTHER" id="PTHR43340">
    <property type="entry name" value="HYPOXANTHINE-GUANINE PHOSPHORIBOSYLTRANSFERASE"/>
    <property type="match status" value="1"/>
</dbReference>
<dbReference type="NCBIfam" id="TIGR01203">
    <property type="entry name" value="HGPRTase"/>
    <property type="match status" value="1"/>
</dbReference>
<evidence type="ECO:0000256" key="9">
    <source>
        <dbReference type="ARBA" id="ARBA00022723"/>
    </source>
</evidence>
<evidence type="ECO:0000313" key="15">
    <source>
        <dbReference type="EMBL" id="KAJ6225023.1"/>
    </source>
</evidence>
<comment type="caution">
    <text evidence="15">The sequence shown here is derived from an EMBL/GenBank/DDBJ whole genome shotgun (WGS) entry which is preliminary data.</text>
</comment>
<keyword evidence="16" id="KW-1185">Reference proteome</keyword>
<dbReference type="GO" id="GO:0004422">
    <property type="term" value="F:hypoxanthine phosphoribosyltransferase activity"/>
    <property type="evidence" value="ECO:0007669"/>
    <property type="project" value="InterPro"/>
</dbReference>
<dbReference type="FunFam" id="3.40.50.2020:FF:000053">
    <property type="entry name" value="Hypoxanthine phosphoribosyltransferase"/>
    <property type="match status" value="1"/>
</dbReference>
<dbReference type="GO" id="GO:0006166">
    <property type="term" value="P:purine ribonucleoside salvage"/>
    <property type="evidence" value="ECO:0007669"/>
    <property type="project" value="UniProtKB-KW"/>
</dbReference>
<feature type="domain" description="Phosphoribosyltransferase" evidence="14">
    <location>
        <begin position="54"/>
        <end position="214"/>
    </location>
</feature>
<dbReference type="InterPro" id="IPR029057">
    <property type="entry name" value="PRTase-like"/>
</dbReference>
<comment type="catalytic activity">
    <reaction evidence="13">
        <text>IMP + diphosphate = hypoxanthine + 5-phospho-alpha-D-ribose 1-diphosphate</text>
        <dbReference type="Rhea" id="RHEA:17973"/>
        <dbReference type="ChEBI" id="CHEBI:17368"/>
        <dbReference type="ChEBI" id="CHEBI:33019"/>
        <dbReference type="ChEBI" id="CHEBI:58017"/>
        <dbReference type="ChEBI" id="CHEBI:58053"/>
        <dbReference type="EC" id="2.4.2.8"/>
    </reaction>
</comment>
<dbReference type="CDD" id="cd06223">
    <property type="entry name" value="PRTases_typeI"/>
    <property type="match status" value="1"/>
</dbReference>
<dbReference type="GO" id="GO:0046100">
    <property type="term" value="P:hypoxanthine metabolic process"/>
    <property type="evidence" value="ECO:0007669"/>
    <property type="project" value="TreeGrafter"/>
</dbReference>
<dbReference type="GO" id="GO:0032263">
    <property type="term" value="P:GMP salvage"/>
    <property type="evidence" value="ECO:0007669"/>
    <property type="project" value="TreeGrafter"/>
</dbReference>
<keyword evidence="8 13" id="KW-0808">Transferase</keyword>
<dbReference type="GO" id="GO:0000287">
    <property type="term" value="F:magnesium ion binding"/>
    <property type="evidence" value="ECO:0007669"/>
    <property type="project" value="TreeGrafter"/>
</dbReference>
<comment type="similarity">
    <text evidence="4 13">Belongs to the purine/pyrimidine phosphoribosyltransferase family.</text>
</comment>
<dbReference type="OMA" id="MQWRVAP"/>
<dbReference type="PANTHER" id="PTHR43340:SF1">
    <property type="entry name" value="HYPOXANTHINE PHOSPHORIBOSYLTRANSFERASE"/>
    <property type="match status" value="1"/>
</dbReference>
<dbReference type="AlphaFoldDB" id="A0A9Q0RR01"/>
<evidence type="ECO:0000256" key="5">
    <source>
        <dbReference type="ARBA" id="ARBA00011895"/>
    </source>
</evidence>
<keyword evidence="10 13" id="KW-0660">Purine salvage</keyword>
<sequence>MNGKITNGKGIHNRSPAIVIPDEFEGYPLDSFRITPNLTQYLQYVLIPGGFIQDRIERLACDIAVDLANEPFTALCVLKGGYLFFNDLLEKIRQLYRYRLMDFPDSNGDEAQQIRVEFIRLKSYENERSTSNIEVIGIESLESLRGKNVLIVEDIIDTGKTMVRLLDLLKQYSPKSVRVTSLFVKRTPLSNGYLPEYSGFIIPNKFIVGCNMDYNEYFRDLNHLCVMNEFGKDKYSK</sequence>
<keyword evidence="9 13" id="KW-0479">Metal-binding</keyword>
<dbReference type="Proteomes" id="UP001142055">
    <property type="component" value="Chromosome 1"/>
</dbReference>
<dbReference type="GO" id="GO:0000166">
    <property type="term" value="F:nucleotide binding"/>
    <property type="evidence" value="ECO:0007669"/>
    <property type="project" value="UniProtKB-KW"/>
</dbReference>
<comment type="subcellular location">
    <subcellularLocation>
        <location evidence="2 13">Cytoplasm</location>
    </subcellularLocation>
</comment>
<comment type="pathway">
    <text evidence="3 13">Purine metabolism; IMP biosynthesis via salvage pathway; IMP from hypoxanthine: step 1/1.</text>
</comment>
<dbReference type="InterPro" id="IPR005904">
    <property type="entry name" value="Hxn_phspho_trans"/>
</dbReference>
<evidence type="ECO:0000256" key="11">
    <source>
        <dbReference type="ARBA" id="ARBA00022741"/>
    </source>
</evidence>
<dbReference type="GO" id="GO:0006178">
    <property type="term" value="P:guanine salvage"/>
    <property type="evidence" value="ECO:0007669"/>
    <property type="project" value="TreeGrafter"/>
</dbReference>